<evidence type="ECO:0008006" key="4">
    <source>
        <dbReference type="Google" id="ProtNLM"/>
    </source>
</evidence>
<keyword evidence="3" id="KW-1185">Reference proteome</keyword>
<dbReference type="Gene3D" id="2.70.50.70">
    <property type="match status" value="1"/>
</dbReference>
<reference evidence="2 3" key="1">
    <citation type="submission" date="2016-07" db="EMBL/GenBank/DDBJ databases">
        <title>Pervasive Adenine N6-methylation of Active Genes in Fungi.</title>
        <authorList>
            <consortium name="DOE Joint Genome Institute"/>
            <person name="Mondo S.J."/>
            <person name="Dannebaum R.O."/>
            <person name="Kuo R.C."/>
            <person name="Labutti K."/>
            <person name="Haridas S."/>
            <person name="Kuo A."/>
            <person name="Salamov A."/>
            <person name="Ahrendt S.R."/>
            <person name="Lipzen A."/>
            <person name="Sullivan W."/>
            <person name="Andreopoulos W.B."/>
            <person name="Clum A."/>
            <person name="Lindquist E."/>
            <person name="Daum C."/>
            <person name="Ramamoorthy G.K."/>
            <person name="Gryganskyi A."/>
            <person name="Culley D."/>
            <person name="Magnuson J.K."/>
            <person name="James T.Y."/>
            <person name="O'Malley M.A."/>
            <person name="Stajich J.E."/>
            <person name="Spatafora J.W."/>
            <person name="Visel A."/>
            <person name="Grigoriev I.V."/>
        </authorList>
    </citation>
    <scope>NUCLEOTIDE SEQUENCE [LARGE SCALE GENOMIC DNA]</scope>
    <source>
        <strain evidence="2 3">CBS 115471</strain>
    </source>
</reference>
<accession>A0A1Y1YGF4</accession>
<organism evidence="2 3">
    <name type="scientific">Clohesyomyces aquaticus</name>
    <dbReference type="NCBI Taxonomy" id="1231657"/>
    <lineage>
        <taxon>Eukaryota</taxon>
        <taxon>Fungi</taxon>
        <taxon>Dikarya</taxon>
        <taxon>Ascomycota</taxon>
        <taxon>Pezizomycotina</taxon>
        <taxon>Dothideomycetes</taxon>
        <taxon>Pleosporomycetidae</taxon>
        <taxon>Pleosporales</taxon>
        <taxon>Lindgomycetaceae</taxon>
        <taxon>Clohesyomyces</taxon>
    </lineage>
</organism>
<dbReference type="EMBL" id="MCFA01000242">
    <property type="protein sequence ID" value="ORX97065.1"/>
    <property type="molecule type" value="Genomic_DNA"/>
</dbReference>
<evidence type="ECO:0000256" key="1">
    <source>
        <dbReference type="SAM" id="MobiDB-lite"/>
    </source>
</evidence>
<feature type="region of interest" description="Disordered" evidence="1">
    <location>
        <begin position="208"/>
        <end position="250"/>
    </location>
</feature>
<dbReference type="OrthoDB" id="2342176at2759"/>
<dbReference type="PANTHER" id="PTHR36182">
    <property type="entry name" value="PROTEIN, PUTATIVE (AFU_ORTHOLOGUE AFUA_6G10930)-RELATED"/>
    <property type="match status" value="1"/>
</dbReference>
<feature type="compositionally biased region" description="Low complexity" evidence="1">
    <location>
        <begin position="211"/>
        <end position="247"/>
    </location>
</feature>
<sequence length="313" mass="32016">MSTMAASAYGHMILQFPVPFGSPDNSPLQPSGADFPCKQGPNVYKINKMNELNVGSSYELNVAGGADHGGGSCQLLVTLDKEPTKASTWKKIHVIEGACPAAGKTFPFTVPPEVPNGVATFGVAWYSRQAGQPELYMNCAPITVSGSSSDASQFTQLPDAEFANIQPFSQTCKVPQNMAATFANPGKYSTRIGSGPFADVCGKGVAGEGEGAAPSAPAPLLSAPAAPPTASLAIPSAPAAPSSPTAPGGAGGVFGGDGTCSQEGAVVCNGESQFGICNHGKIVFQPVAAGTKCQNGQIAKREFRHRAQRTKIN</sequence>
<protein>
    <recommendedName>
        <fullName evidence="4">Chitin-binding type-4 domain-containing protein</fullName>
    </recommendedName>
</protein>
<gene>
    <name evidence="2" type="ORF">BCR34DRAFT_497237</name>
</gene>
<dbReference type="AlphaFoldDB" id="A0A1Y1YGF4"/>
<dbReference type="PANTHER" id="PTHR36182:SF2">
    <property type="entry name" value="LYTIC POLYSACCHARIDE MONOOXYGENASE"/>
    <property type="match status" value="1"/>
</dbReference>
<dbReference type="Proteomes" id="UP000193144">
    <property type="component" value="Unassembled WGS sequence"/>
</dbReference>
<comment type="caution">
    <text evidence="2">The sequence shown here is derived from an EMBL/GenBank/DDBJ whole genome shotgun (WGS) entry which is preliminary data.</text>
</comment>
<evidence type="ECO:0000313" key="3">
    <source>
        <dbReference type="Proteomes" id="UP000193144"/>
    </source>
</evidence>
<name>A0A1Y1YGF4_9PLEO</name>
<proteinExistence type="predicted"/>
<evidence type="ECO:0000313" key="2">
    <source>
        <dbReference type="EMBL" id="ORX97065.1"/>
    </source>
</evidence>